<dbReference type="Gene3D" id="2.60.40.4070">
    <property type="match status" value="1"/>
</dbReference>
<name>A0A948WCI4_UNCEI</name>
<dbReference type="InterPro" id="IPR007742">
    <property type="entry name" value="NosD_dom"/>
</dbReference>
<dbReference type="EMBL" id="JAHJDP010000042">
    <property type="protein sequence ID" value="MBU2690953.1"/>
    <property type="molecule type" value="Genomic_DNA"/>
</dbReference>
<gene>
    <name evidence="3" type="ORF">KJ970_08490</name>
</gene>
<dbReference type="InterPro" id="IPR006626">
    <property type="entry name" value="PbH1"/>
</dbReference>
<comment type="caution">
    <text evidence="3">The sequence shown here is derived from an EMBL/GenBank/DDBJ whole genome shotgun (WGS) entry which is preliminary data.</text>
</comment>
<evidence type="ECO:0000259" key="2">
    <source>
        <dbReference type="Pfam" id="PF13860"/>
    </source>
</evidence>
<dbReference type="NCBIfam" id="TIGR04183">
    <property type="entry name" value="Por_Secre_tail"/>
    <property type="match status" value="1"/>
</dbReference>
<proteinExistence type="predicted"/>
<accession>A0A948WCI4</accession>
<dbReference type="Gene3D" id="2.160.20.10">
    <property type="entry name" value="Single-stranded right-handed beta-helix, Pectin lyase-like"/>
    <property type="match status" value="2"/>
</dbReference>
<evidence type="ECO:0000313" key="4">
    <source>
        <dbReference type="Proteomes" id="UP000777784"/>
    </source>
</evidence>
<feature type="domain" description="FlgD/Vpr Ig-like" evidence="2">
    <location>
        <begin position="457"/>
        <end position="512"/>
    </location>
</feature>
<dbReference type="Pfam" id="PF13860">
    <property type="entry name" value="FlgD_ig"/>
    <property type="match status" value="1"/>
</dbReference>
<dbReference type="InterPro" id="IPR025965">
    <property type="entry name" value="FlgD/Vpr_Ig-like"/>
</dbReference>
<evidence type="ECO:0000313" key="3">
    <source>
        <dbReference type="EMBL" id="MBU2690953.1"/>
    </source>
</evidence>
<dbReference type="InterPro" id="IPR026444">
    <property type="entry name" value="Secre_tail"/>
</dbReference>
<sequence>MIIIHLRPAAATTLHVPDEYSTIQAAVVAASATGDVIEVSGGTYDEAVSIYGKQLDIVGVDGMQSTTVTRIIWGNPAEDPYCGGSLTGFNIAASLAAEQLKQEFRLRASQVQNSVLISAAGPYAGGDENSIHVESCHFLGDVTIDQYNYYEAATVDSCTFENASLHGGSELGFDVSSCTFHNGGIVVAGEVVSIEGNVVVGSVGIYIHIDSLGGVIAGNVVDGGGIEAVGWADLFVSDNVVKECIVGINTTDATYFPVVNNNDVSHCDTGITCSDESIVTNNLVWSCIDGIILDGWFVELRGNTVVDCSGDGVRWSSSSERITEISCNIIVGNGSGVTVTAGADIDLLSCNDVWNNLGGNWFGIINPTGVDGNISVDPLFCGPHLADYTLGAASPCLPGNHPDGAPCGLIGKLGQGCDDPADVPEGDAEGMQSWIRLSKSTPNPTMGCVKYSVNLRDSGPVRINVYDVNGRIVDTLIQHWLSAGSHEFSWDPRSNNDRELNSGVYYLRMEAGRQRATRKIVLINN</sequence>
<dbReference type="InterPro" id="IPR011050">
    <property type="entry name" value="Pectin_lyase_fold/virulence"/>
</dbReference>
<dbReference type="SMART" id="SM00710">
    <property type="entry name" value="PbH1"/>
    <property type="match status" value="5"/>
</dbReference>
<evidence type="ECO:0000259" key="1">
    <source>
        <dbReference type="Pfam" id="PF05048"/>
    </source>
</evidence>
<dbReference type="Proteomes" id="UP000777784">
    <property type="component" value="Unassembled WGS sequence"/>
</dbReference>
<dbReference type="SUPFAM" id="SSF51126">
    <property type="entry name" value="Pectin lyase-like"/>
    <property type="match status" value="1"/>
</dbReference>
<protein>
    <submittedName>
        <fullName evidence="3">T9SS type A sorting domain-containing protein</fullName>
    </submittedName>
</protein>
<dbReference type="Pfam" id="PF05048">
    <property type="entry name" value="NosD"/>
    <property type="match status" value="1"/>
</dbReference>
<dbReference type="AlphaFoldDB" id="A0A948WCI4"/>
<dbReference type="InterPro" id="IPR012334">
    <property type="entry name" value="Pectin_lyas_fold"/>
</dbReference>
<reference evidence="3" key="1">
    <citation type="submission" date="2021-05" db="EMBL/GenBank/DDBJ databases">
        <title>Energy efficiency and biological interactions define the core microbiome of deep oligotrophic groundwater.</title>
        <authorList>
            <person name="Mehrshad M."/>
            <person name="Lopez-Fernandez M."/>
            <person name="Bell E."/>
            <person name="Bernier-Latmani R."/>
            <person name="Bertilsson S."/>
            <person name="Dopson M."/>
        </authorList>
    </citation>
    <scope>NUCLEOTIDE SEQUENCE</scope>
    <source>
        <strain evidence="3">Modern_marine.mb.64</strain>
    </source>
</reference>
<feature type="domain" description="Periplasmic copper-binding protein NosD beta helix" evidence="1">
    <location>
        <begin position="236"/>
        <end position="356"/>
    </location>
</feature>
<organism evidence="3 4">
    <name type="scientific">Eiseniibacteriota bacterium</name>
    <dbReference type="NCBI Taxonomy" id="2212470"/>
    <lineage>
        <taxon>Bacteria</taxon>
        <taxon>Candidatus Eiseniibacteriota</taxon>
    </lineage>
</organism>